<keyword evidence="2" id="KW-1185">Reference proteome</keyword>
<sequence>MAIEPGLDVSLSLLAESDWLGQRVTDLAGQHGVVRRVYQVHTVQVAILTAIAAAPDVCPIWDAPLDLLARGDEQARLPDFQQQSEEVGRLEYRVLHGSASQAERERYRVLRDRLAPYRRAGDALHSALIAQIRAGDRVIDFIANWQGTVLDPDPLPPALLPAQDDRPP</sequence>
<keyword evidence="1" id="KW-0614">Plasmid</keyword>
<organism evidence="1 2">
    <name type="scientific">Streptomyces alboflavus</name>
    <dbReference type="NCBI Taxonomy" id="67267"/>
    <lineage>
        <taxon>Bacteria</taxon>
        <taxon>Bacillati</taxon>
        <taxon>Actinomycetota</taxon>
        <taxon>Actinomycetes</taxon>
        <taxon>Kitasatosporales</taxon>
        <taxon>Streptomycetaceae</taxon>
        <taxon>Streptomyces</taxon>
    </lineage>
</organism>
<reference evidence="1 2" key="1">
    <citation type="submission" date="2017-10" db="EMBL/GenBank/DDBJ databases">
        <title>Streptomyces alboflavus Genome sequencing and assembly.</title>
        <authorList>
            <person name="Wang Y."/>
            <person name="Du B."/>
            <person name="Ding Y."/>
            <person name="Liu H."/>
            <person name="Hou Q."/>
            <person name="Liu K."/>
            <person name="Wang C."/>
            <person name="Yao L."/>
        </authorList>
    </citation>
    <scope>NUCLEOTIDE SEQUENCE [LARGE SCALE GENOMIC DNA]</scope>
    <source>
        <strain evidence="1 2">MDJK44</strain>
        <plasmid evidence="2">Plasmid pmdjk44.1</plasmid>
    </source>
</reference>
<accession>A0A291W474</accession>
<dbReference type="EMBL" id="CP023976">
    <property type="protein sequence ID" value="ATM24703.1"/>
    <property type="molecule type" value="Genomic_DNA"/>
</dbReference>
<name>A0A291W474_9ACTN</name>
<evidence type="ECO:0000313" key="2">
    <source>
        <dbReference type="Proteomes" id="UP000195880"/>
    </source>
</evidence>
<dbReference type="AlphaFoldDB" id="A0A291W474"/>
<dbReference type="RefSeq" id="WP_100112517.1">
    <property type="nucleotide sequence ID" value="NZ_CP023976.1"/>
</dbReference>
<geneLocation type="plasmid" evidence="2">
    <name>pmdjk44.1</name>
</geneLocation>
<protein>
    <submittedName>
        <fullName evidence="1">Uncharacterized protein</fullName>
    </submittedName>
</protein>
<gene>
    <name evidence="1" type="ORF">SMD44_p10204</name>
</gene>
<evidence type="ECO:0000313" key="1">
    <source>
        <dbReference type="EMBL" id="ATM24703.1"/>
    </source>
</evidence>
<proteinExistence type="predicted"/>
<dbReference type="KEGG" id="salf:SMD44_p10204"/>
<dbReference type="Proteomes" id="UP000195880">
    <property type="component" value="Plasmid pMDJK44.1"/>
</dbReference>